<feature type="non-terminal residue" evidence="2">
    <location>
        <position position="1"/>
    </location>
</feature>
<evidence type="ECO:0000313" key="2">
    <source>
        <dbReference type="EMBL" id="VAW72585.1"/>
    </source>
</evidence>
<accession>A0A3B0XW41</accession>
<sequence>DEVRAARQLDLAWSAGNNQAE</sequence>
<dbReference type="AlphaFoldDB" id="A0A3B0XW41"/>
<feature type="region of interest" description="Disordered" evidence="1">
    <location>
        <begin position="1"/>
        <end position="21"/>
    </location>
</feature>
<reference evidence="2" key="1">
    <citation type="submission" date="2018-06" db="EMBL/GenBank/DDBJ databases">
        <authorList>
            <person name="Zhirakovskaya E."/>
        </authorList>
    </citation>
    <scope>NUCLEOTIDE SEQUENCE</scope>
</reference>
<name>A0A3B0XW41_9ZZZZ</name>
<evidence type="ECO:0000256" key="1">
    <source>
        <dbReference type="SAM" id="MobiDB-lite"/>
    </source>
</evidence>
<dbReference type="EMBL" id="UOFJ01000675">
    <property type="protein sequence ID" value="VAW72585.1"/>
    <property type="molecule type" value="Genomic_DNA"/>
</dbReference>
<protein>
    <submittedName>
        <fullName evidence="2">Uncharacterized protein</fullName>
    </submittedName>
</protein>
<organism evidence="2">
    <name type="scientific">hydrothermal vent metagenome</name>
    <dbReference type="NCBI Taxonomy" id="652676"/>
    <lineage>
        <taxon>unclassified sequences</taxon>
        <taxon>metagenomes</taxon>
        <taxon>ecological metagenomes</taxon>
    </lineage>
</organism>
<proteinExistence type="predicted"/>
<gene>
    <name evidence="2" type="ORF">MNBD_GAMMA10-2401</name>
</gene>